<keyword evidence="3 10" id="KW-0436">Ligase</keyword>
<keyword evidence="10" id="KW-0055">Arginine biosynthesis</keyword>
<feature type="binding site" evidence="10">
    <location>
        <position position="50"/>
    </location>
    <ligand>
        <name>L-glutamine</name>
        <dbReference type="ChEBI" id="CHEBI:58359"/>
    </ligand>
</feature>
<dbReference type="UniPathway" id="UPA00068">
    <property type="reaction ID" value="UER00171"/>
</dbReference>
<dbReference type="CDD" id="cd01744">
    <property type="entry name" value="GATase1_CPSase"/>
    <property type="match status" value="1"/>
</dbReference>
<dbReference type="InterPro" id="IPR017926">
    <property type="entry name" value="GATASE"/>
</dbReference>
<keyword evidence="10" id="KW-0028">Amino-acid biosynthesis</keyword>
<dbReference type="Pfam" id="PF00117">
    <property type="entry name" value="GATase"/>
    <property type="match status" value="1"/>
</dbReference>
<dbReference type="HAMAP" id="MF_01209">
    <property type="entry name" value="CPSase_S_chain"/>
    <property type="match status" value="1"/>
</dbReference>
<evidence type="ECO:0000256" key="4">
    <source>
        <dbReference type="ARBA" id="ARBA00022741"/>
    </source>
</evidence>
<dbReference type="AlphaFoldDB" id="A0A1Z1MDM6"/>
<evidence type="ECO:0000256" key="10">
    <source>
        <dbReference type="HAMAP-Rule" id="MF_01209"/>
    </source>
</evidence>
<feature type="active site" evidence="10">
    <location>
        <position position="362"/>
    </location>
</feature>
<reference evidence="12" key="1">
    <citation type="journal article" date="2017" name="J. Phycol.">
        <title>Analysis of chloroplast genomes and a supermatrix inform reclassification of the Rhodomelaceae (Rhodophyta).</title>
        <authorList>
            <person name="Diaz-Tapia P."/>
            <person name="Maggs C.A."/>
            <person name="West J.A."/>
            <person name="Verbruggen H."/>
        </authorList>
    </citation>
    <scope>NUCLEOTIDE SEQUENCE</scope>
    <source>
        <strain evidence="12">PD745</strain>
    </source>
</reference>
<gene>
    <name evidence="10 12" type="primary">carA</name>
</gene>
<feature type="binding site" evidence="10">
    <location>
        <position position="276"/>
    </location>
    <ligand>
        <name>L-glutamine</name>
        <dbReference type="ChEBI" id="CHEBI:58359"/>
    </ligand>
</feature>
<dbReference type="InterPro" id="IPR035686">
    <property type="entry name" value="CPSase_GATase1"/>
</dbReference>
<organism evidence="12">
    <name type="scientific">Chondria sp.</name>
    <name type="common">in: red algae</name>
    <dbReference type="NCBI Taxonomy" id="1982705"/>
    <lineage>
        <taxon>Eukaryota</taxon>
        <taxon>Rhodophyta</taxon>
        <taxon>Florideophyceae</taxon>
        <taxon>Rhodymeniophycidae</taxon>
        <taxon>Ceramiales</taxon>
        <taxon>Rhodomelaceae</taxon>
        <taxon>Chondrieae</taxon>
        <taxon>Chondria</taxon>
    </lineage>
</organism>
<dbReference type="GO" id="GO:0004359">
    <property type="term" value="F:glutaminase activity"/>
    <property type="evidence" value="ECO:0007669"/>
    <property type="project" value="RHEA"/>
</dbReference>
<comment type="catalytic activity">
    <reaction evidence="8 10">
        <text>hydrogencarbonate + L-glutamine + 2 ATP + H2O = carbamoyl phosphate + L-glutamate + 2 ADP + phosphate + 2 H(+)</text>
        <dbReference type="Rhea" id="RHEA:18633"/>
        <dbReference type="ChEBI" id="CHEBI:15377"/>
        <dbReference type="ChEBI" id="CHEBI:15378"/>
        <dbReference type="ChEBI" id="CHEBI:17544"/>
        <dbReference type="ChEBI" id="CHEBI:29985"/>
        <dbReference type="ChEBI" id="CHEBI:30616"/>
        <dbReference type="ChEBI" id="CHEBI:43474"/>
        <dbReference type="ChEBI" id="CHEBI:58228"/>
        <dbReference type="ChEBI" id="CHEBI:58359"/>
        <dbReference type="ChEBI" id="CHEBI:456216"/>
        <dbReference type="EC" id="6.3.5.5"/>
    </reaction>
</comment>
<dbReference type="GO" id="GO:0006541">
    <property type="term" value="P:glutamine metabolic process"/>
    <property type="evidence" value="ECO:0007669"/>
    <property type="project" value="InterPro"/>
</dbReference>
<dbReference type="Pfam" id="PF00988">
    <property type="entry name" value="CPSase_sm_chain"/>
    <property type="match status" value="1"/>
</dbReference>
<dbReference type="GO" id="GO:0044205">
    <property type="term" value="P:'de novo' UMP biosynthetic process"/>
    <property type="evidence" value="ECO:0007669"/>
    <property type="project" value="UniProtKB-UniRule"/>
</dbReference>
<comment type="subcellular location">
    <subcellularLocation>
        <location evidence="10">Plastid</location>
        <location evidence="10">Chloroplast</location>
    </subcellularLocation>
</comment>
<proteinExistence type="inferred from homology"/>
<dbReference type="InterPro" id="IPR036480">
    <property type="entry name" value="CarbP_synth_ssu_N_sf"/>
</dbReference>
<dbReference type="InterPro" id="IPR050472">
    <property type="entry name" value="Anth_synth/Amidotransfase"/>
</dbReference>
<feature type="region of interest" description="CPSase" evidence="10">
    <location>
        <begin position="1"/>
        <end position="197"/>
    </location>
</feature>
<dbReference type="NCBIfam" id="TIGR01368">
    <property type="entry name" value="CPSaseIIsmall"/>
    <property type="match status" value="1"/>
</dbReference>
<evidence type="ECO:0000256" key="5">
    <source>
        <dbReference type="ARBA" id="ARBA00022840"/>
    </source>
</evidence>
<dbReference type="SUPFAM" id="SSF52317">
    <property type="entry name" value="Class I glutamine amidotransferase-like"/>
    <property type="match status" value="1"/>
</dbReference>
<feature type="active site" evidence="10">
    <location>
        <position position="364"/>
    </location>
</feature>
<evidence type="ECO:0000256" key="2">
    <source>
        <dbReference type="ARBA" id="ARBA00007800"/>
    </source>
</evidence>
<dbReference type="UniPathway" id="UPA00070">
    <property type="reaction ID" value="UER00115"/>
</dbReference>
<evidence type="ECO:0000313" key="12">
    <source>
        <dbReference type="EMBL" id="ARW64063.1"/>
    </source>
</evidence>
<dbReference type="SMART" id="SM01097">
    <property type="entry name" value="CPSase_sm_chain"/>
    <property type="match status" value="1"/>
</dbReference>
<dbReference type="GO" id="GO:0006207">
    <property type="term" value="P:'de novo' pyrimidine nucleobase biosynthetic process"/>
    <property type="evidence" value="ECO:0007669"/>
    <property type="project" value="InterPro"/>
</dbReference>
<comment type="similarity">
    <text evidence="2 10">Belongs to the CarA family.</text>
</comment>
<dbReference type="GO" id="GO:0006526">
    <property type="term" value="P:L-arginine biosynthetic process"/>
    <property type="evidence" value="ECO:0007669"/>
    <property type="project" value="UniProtKB-UniRule"/>
</dbReference>
<dbReference type="PRINTS" id="PR00099">
    <property type="entry name" value="CPSGATASE"/>
</dbReference>
<accession>A0A1Z1MDM6</accession>
<feature type="binding site" evidence="10">
    <location>
        <position position="279"/>
    </location>
    <ligand>
        <name>L-glutamine</name>
        <dbReference type="ChEBI" id="CHEBI:58359"/>
    </ligand>
</feature>
<dbReference type="InterPro" id="IPR006274">
    <property type="entry name" value="CarbamoylP_synth_ssu"/>
</dbReference>
<comment type="subunit">
    <text evidence="7">Heterodimer composed of 2 chains; the small (or glutamine) chain promotes the hydrolysis of glutamine to ammonia, which is used by the large (or ammonia) chain to synthesize carbamoyl phosphate.</text>
</comment>
<comment type="catalytic activity">
    <reaction evidence="9 10">
        <text>L-glutamine + H2O = L-glutamate + NH4(+)</text>
        <dbReference type="Rhea" id="RHEA:15889"/>
        <dbReference type="ChEBI" id="CHEBI:15377"/>
        <dbReference type="ChEBI" id="CHEBI:28938"/>
        <dbReference type="ChEBI" id="CHEBI:29985"/>
        <dbReference type="ChEBI" id="CHEBI:58359"/>
    </reaction>
</comment>
<sequence length="390" mass="43940">MSNNLYPAILYLEDGTLYRGWSFLQLSSHFGEVVFNTGMVGYQEIFTDPSYSGQMVVFTYPELGNTGLNSQDSESSIVHIKALIARNISNVASNWRSLVSLRDFLISKRLPHIFGIDTRSLTKHLRFYGVMSALISNSSICLDHIYFKKRIDFMNLVAKVTTVNKYYVRSSISHQLLSPYSNRSLKNKISIIPTDSLKIIIVDFGFKLNLVRKLLSLGCETIIVPAECDYQTILRYDPDGILLSNGPGNPLVAKIPINTVKNLIYFSNIPILGICMGHQLLNLALGAEIFKLTFGHRGLNHPSGCSNYSEITSQNHGFAVDQQSMLKSQVSKSIYSRFYNLNDFTVASTLHKSHPIFSVQYHPEASPGPRDSDYIFSTFVELIRYMKLKS</sequence>
<dbReference type="GO" id="GO:0004088">
    <property type="term" value="F:carbamoyl-phosphate synthase (glutamine-hydrolyzing) activity"/>
    <property type="evidence" value="ECO:0007669"/>
    <property type="project" value="UniProtKB-UniRule"/>
</dbReference>
<protein>
    <recommendedName>
        <fullName evidence="10">Carbamoyl phosphate synthase small chain</fullName>
        <ecNumber evidence="10">6.3.5.5</ecNumber>
    </recommendedName>
    <alternativeName>
        <fullName evidence="10">Carbamoyl phosphate synthetase glutamine chain</fullName>
    </alternativeName>
</protein>
<dbReference type="Gene3D" id="3.40.50.880">
    <property type="match status" value="1"/>
</dbReference>
<dbReference type="NCBIfam" id="NF009475">
    <property type="entry name" value="PRK12838.1"/>
    <property type="match status" value="1"/>
</dbReference>
<comment type="pathway">
    <text evidence="1 10">Amino-acid biosynthesis; L-arginine biosynthesis; carbamoyl phosphate from bicarbonate: step 1/1.</text>
</comment>
<dbReference type="PANTHER" id="PTHR43418:SF7">
    <property type="entry name" value="CARBAMOYL-PHOSPHATE SYNTHASE SMALL CHAIN"/>
    <property type="match status" value="1"/>
</dbReference>
<evidence type="ECO:0000256" key="9">
    <source>
        <dbReference type="ARBA" id="ARBA00049285"/>
    </source>
</evidence>
<evidence type="ECO:0000256" key="7">
    <source>
        <dbReference type="ARBA" id="ARBA00044031"/>
    </source>
</evidence>
<dbReference type="PANTHER" id="PTHR43418">
    <property type="entry name" value="MULTIFUNCTIONAL TRYPTOPHAN BIOSYNTHESIS PROTEIN-RELATED"/>
    <property type="match status" value="1"/>
</dbReference>
<keyword evidence="6 10" id="KW-0315">Glutamine amidotransferase</keyword>
<evidence type="ECO:0000256" key="8">
    <source>
        <dbReference type="ARBA" id="ARBA00048816"/>
    </source>
</evidence>
<comment type="function">
    <text evidence="10">Small subunit of the glutamine-dependent carbamoyl phosphate synthetase (CPSase). CPSase catalyzes the formation of carbamoyl phosphate from the ammonia moiety of glutamine, carbonate, and phosphate donated by ATP, constituting the first step of 2 biosynthetic pathways, one leading to arginine and/or urea and the other to pyrimidine nucleotides. The small subunit (glutamine amidotransferase) binds and cleaves glutamine to supply the large subunit with the substrate ammonia.</text>
</comment>
<dbReference type="Gene3D" id="3.50.30.20">
    <property type="entry name" value="Carbamoyl-phosphate synthase small subunit, N-terminal domain"/>
    <property type="match status" value="1"/>
</dbReference>
<evidence type="ECO:0000256" key="1">
    <source>
        <dbReference type="ARBA" id="ARBA00005077"/>
    </source>
</evidence>
<dbReference type="GO" id="GO:0009507">
    <property type="term" value="C:chloroplast"/>
    <property type="evidence" value="ECO:0007669"/>
    <property type="project" value="UniProtKB-SubCell"/>
</dbReference>
<feature type="binding site" evidence="10">
    <location>
        <position position="318"/>
    </location>
    <ligand>
        <name>L-glutamine</name>
        <dbReference type="ChEBI" id="CHEBI:58359"/>
    </ligand>
</feature>
<geneLocation type="chloroplast" evidence="12"/>
<dbReference type="EC" id="6.3.5.5" evidence="10"/>
<dbReference type="EMBL" id="MF101431">
    <property type="protein sequence ID" value="ARW64063.1"/>
    <property type="molecule type" value="Genomic_DNA"/>
</dbReference>
<dbReference type="InterPro" id="IPR029062">
    <property type="entry name" value="Class_I_gatase-like"/>
</dbReference>
<evidence type="ECO:0000256" key="3">
    <source>
        <dbReference type="ARBA" id="ARBA00022598"/>
    </source>
</evidence>
<feature type="binding site" evidence="10">
    <location>
        <position position="248"/>
    </location>
    <ligand>
        <name>L-glutamine</name>
        <dbReference type="ChEBI" id="CHEBI:58359"/>
    </ligand>
</feature>
<feature type="binding site" evidence="10">
    <location>
        <position position="315"/>
    </location>
    <ligand>
        <name>L-glutamine</name>
        <dbReference type="ChEBI" id="CHEBI:58359"/>
    </ligand>
</feature>
<name>A0A1Z1MDM6_9FLOR</name>
<dbReference type="InterPro" id="IPR002474">
    <property type="entry name" value="CarbamoylP_synth_ssu_N"/>
</dbReference>
<keyword evidence="12" id="KW-0934">Plastid</keyword>
<evidence type="ECO:0000256" key="6">
    <source>
        <dbReference type="ARBA" id="ARBA00022962"/>
    </source>
</evidence>
<keyword evidence="4 10" id="KW-0547">Nucleotide-binding</keyword>
<feature type="active site" description="Nucleophile" evidence="10">
    <location>
        <position position="275"/>
    </location>
</feature>
<feature type="binding site" evidence="10">
    <location>
        <position position="246"/>
    </location>
    <ligand>
        <name>L-glutamine</name>
        <dbReference type="ChEBI" id="CHEBI:58359"/>
    </ligand>
</feature>
<comment type="pathway">
    <text evidence="10">Pyrimidine metabolism; UMP biosynthesis via de novo pathway; (S)-dihydroorotate from bicarbonate: step 1/3.</text>
</comment>
<dbReference type="GO" id="GO:0005524">
    <property type="term" value="F:ATP binding"/>
    <property type="evidence" value="ECO:0007669"/>
    <property type="project" value="UniProtKB-UniRule"/>
</dbReference>
<dbReference type="SUPFAM" id="SSF52021">
    <property type="entry name" value="Carbamoyl phosphate synthetase, small subunit N-terminal domain"/>
    <property type="match status" value="1"/>
</dbReference>
<feature type="binding site" evidence="10">
    <location>
        <position position="317"/>
    </location>
    <ligand>
        <name>L-glutamine</name>
        <dbReference type="ChEBI" id="CHEBI:58359"/>
    </ligand>
</feature>
<comment type="subunit">
    <text evidence="10">Composed of two chains; the small (or glutamine) chain promotes the hydrolysis of glutamine to ammonia, which is used by the large (or ammonia) chain to synthesize carbamoyl phosphate. Tetramer of heterodimers (alpha,beta)4.</text>
</comment>
<dbReference type="PRINTS" id="PR00097">
    <property type="entry name" value="ANTSNTHASEII"/>
</dbReference>
<feature type="domain" description="Carbamoyl-phosphate synthase small subunit N-terminal" evidence="11">
    <location>
        <begin position="6"/>
        <end position="136"/>
    </location>
</feature>
<keyword evidence="10" id="KW-0665">Pyrimidine biosynthesis</keyword>
<keyword evidence="5 10" id="KW-0067">ATP-binding</keyword>
<keyword evidence="12" id="KW-0150">Chloroplast</keyword>
<dbReference type="PROSITE" id="PS51273">
    <property type="entry name" value="GATASE_TYPE_1"/>
    <property type="match status" value="1"/>
</dbReference>
<evidence type="ECO:0000259" key="11">
    <source>
        <dbReference type="SMART" id="SM01097"/>
    </source>
</evidence>
<dbReference type="PRINTS" id="PR00096">
    <property type="entry name" value="GATASE"/>
</dbReference>